<dbReference type="InterPro" id="IPR011078">
    <property type="entry name" value="PyrdxlP_homeostasis"/>
</dbReference>
<evidence type="ECO:0000256" key="1">
    <source>
        <dbReference type="ARBA" id="ARBA00022898"/>
    </source>
</evidence>
<dbReference type="PANTHER" id="PTHR10146:SF14">
    <property type="entry name" value="PYRIDOXAL PHOSPHATE HOMEOSTASIS PROTEIN"/>
    <property type="match status" value="1"/>
</dbReference>
<dbReference type="InterPro" id="IPR029066">
    <property type="entry name" value="PLP-binding_barrel"/>
</dbReference>
<keyword evidence="1 2" id="KW-0663">Pyridoxal phosphate</keyword>
<reference evidence="6 7" key="1">
    <citation type="submission" date="2009-01" db="EMBL/GenBank/DDBJ databases">
        <authorList>
            <person name="Fulton L."/>
            <person name="Clifton S."/>
            <person name="Fulton B."/>
            <person name="Xu J."/>
            <person name="Minx P."/>
            <person name="Pepin K.H."/>
            <person name="Johnson M."/>
            <person name="Bhonagiri V."/>
            <person name="Nash W.E."/>
            <person name="Mardis E.R."/>
            <person name="Wilson R.K."/>
        </authorList>
    </citation>
    <scope>NUCLEOTIDE SEQUENCE [LARGE SCALE GENOMIC DNA]</scope>
    <source>
        <strain evidence="6 7">DSM 5476</strain>
    </source>
</reference>
<dbReference type="Gene3D" id="3.20.20.10">
    <property type="entry name" value="Alanine racemase"/>
    <property type="match status" value="1"/>
</dbReference>
<evidence type="ECO:0000256" key="2">
    <source>
        <dbReference type="HAMAP-Rule" id="MF_02087"/>
    </source>
</evidence>
<evidence type="ECO:0000313" key="7">
    <source>
        <dbReference type="Proteomes" id="UP000003340"/>
    </source>
</evidence>
<dbReference type="InterPro" id="IPR001608">
    <property type="entry name" value="Ala_racemase_N"/>
</dbReference>
<dbReference type="GO" id="GO:0030170">
    <property type="term" value="F:pyridoxal phosphate binding"/>
    <property type="evidence" value="ECO:0007669"/>
    <property type="project" value="UniProtKB-UniRule"/>
</dbReference>
<dbReference type="HAMAP" id="MF_02087">
    <property type="entry name" value="PLP_homeostasis"/>
    <property type="match status" value="1"/>
</dbReference>
<evidence type="ECO:0000256" key="4">
    <source>
        <dbReference type="RuleBase" id="RU004514"/>
    </source>
</evidence>
<protein>
    <recommendedName>
        <fullName evidence="2">Pyridoxal phosphate homeostasis protein</fullName>
        <shortName evidence="2">PLP homeostasis protein</shortName>
    </recommendedName>
</protein>
<feature type="domain" description="Alanine racemase N-terminal" evidence="5">
    <location>
        <begin position="25"/>
        <end position="235"/>
    </location>
</feature>
<comment type="function">
    <text evidence="2">Pyridoxal 5'-phosphate (PLP)-binding protein, which is involved in PLP homeostasis.</text>
</comment>
<comment type="cofactor">
    <cofactor evidence="3">
        <name>pyridoxal 5'-phosphate</name>
        <dbReference type="ChEBI" id="CHEBI:597326"/>
    </cofactor>
</comment>
<dbReference type="PANTHER" id="PTHR10146">
    <property type="entry name" value="PROLINE SYNTHETASE CO-TRANSCRIBED BACTERIAL HOMOLOG PROTEIN"/>
    <property type="match status" value="1"/>
</dbReference>
<dbReference type="Proteomes" id="UP000003340">
    <property type="component" value="Unassembled WGS sequence"/>
</dbReference>
<dbReference type="eggNOG" id="COG0325">
    <property type="taxonomic scope" value="Bacteria"/>
</dbReference>
<dbReference type="PIRSF" id="PIRSF004848">
    <property type="entry name" value="YBL036c_PLPDEIII"/>
    <property type="match status" value="1"/>
</dbReference>
<feature type="modified residue" description="N6-(pyridoxal phosphate)lysine" evidence="2 3">
    <location>
        <position position="46"/>
    </location>
</feature>
<sequence>MTTKPLNDVYARSIRENVALVQQRVVRAAERAGRSPADIRLMAVTKTVAPEYVNVAVECGVNLLGENRAQELLEKHSVYTLGPECIHFIGHLQRNKVKSIIDKVSMIESVDSVSLAEEIDRQASRIGVVMPVLLEVNIGLQPTKSGFAPEALEEGLRAVSRLKNIAVKGLMAIPPKDNTQEYFQKMQQLSVDIAGKNIDNSTMEYLSMGMSADYELAIACGANIVRVGSALFGQRK</sequence>
<evidence type="ECO:0000256" key="3">
    <source>
        <dbReference type="PIRSR" id="PIRSR004848-1"/>
    </source>
</evidence>
<evidence type="ECO:0000313" key="6">
    <source>
        <dbReference type="EMBL" id="EEG30016.1"/>
    </source>
</evidence>
<reference evidence="6 7" key="2">
    <citation type="submission" date="2009-02" db="EMBL/GenBank/DDBJ databases">
        <title>Draft genome sequence of Clostridium methylpentosum (DSM 5476).</title>
        <authorList>
            <person name="Sudarsanam P."/>
            <person name="Ley R."/>
            <person name="Guruge J."/>
            <person name="Turnbaugh P.J."/>
            <person name="Mahowald M."/>
            <person name="Liep D."/>
            <person name="Gordon J."/>
        </authorList>
    </citation>
    <scope>NUCLEOTIDE SEQUENCE [LARGE SCALE GENOMIC DNA]</scope>
    <source>
        <strain evidence="6 7">DSM 5476</strain>
    </source>
</reference>
<dbReference type="HOGENOM" id="CLU_059988_1_3_9"/>
<proteinExistence type="inferred from homology"/>
<accession>C0EEP7</accession>
<comment type="caution">
    <text evidence="6">The sequence shown here is derived from an EMBL/GenBank/DDBJ whole genome shotgun (WGS) entry which is preliminary data.</text>
</comment>
<dbReference type="NCBIfam" id="TIGR00044">
    <property type="entry name" value="YggS family pyridoxal phosphate-dependent enzyme"/>
    <property type="match status" value="1"/>
</dbReference>
<name>C0EEP7_9FIRM</name>
<keyword evidence="7" id="KW-1185">Reference proteome</keyword>
<evidence type="ECO:0000259" key="5">
    <source>
        <dbReference type="Pfam" id="PF01168"/>
    </source>
</evidence>
<dbReference type="EMBL" id="ACEC01000077">
    <property type="protein sequence ID" value="EEG30016.1"/>
    <property type="molecule type" value="Genomic_DNA"/>
</dbReference>
<dbReference type="AlphaFoldDB" id="C0EEP7"/>
<organism evidence="6 7">
    <name type="scientific">[Clostridium] methylpentosum DSM 5476</name>
    <dbReference type="NCBI Taxonomy" id="537013"/>
    <lineage>
        <taxon>Bacteria</taxon>
        <taxon>Bacillati</taxon>
        <taxon>Bacillota</taxon>
        <taxon>Clostridia</taxon>
        <taxon>Eubacteriales</taxon>
        <taxon>Oscillospiraceae</taxon>
        <taxon>Oscillospiraceae incertae sedis</taxon>
    </lineage>
</organism>
<dbReference type="Pfam" id="PF01168">
    <property type="entry name" value="Ala_racemase_N"/>
    <property type="match status" value="1"/>
</dbReference>
<comment type="similarity">
    <text evidence="2 4">Belongs to the pyridoxal phosphate-binding protein YggS/PROSC family.</text>
</comment>
<dbReference type="SUPFAM" id="SSF51419">
    <property type="entry name" value="PLP-binding barrel"/>
    <property type="match status" value="1"/>
</dbReference>
<gene>
    <name evidence="6" type="ORF">CLOSTMETH_02336</name>
</gene>
<dbReference type="STRING" id="537013.CLOSTMETH_02336"/>
<dbReference type="CDD" id="cd00635">
    <property type="entry name" value="PLPDE_III_YBL036c_like"/>
    <property type="match status" value="1"/>
</dbReference>